<dbReference type="Pfam" id="PF17667">
    <property type="entry name" value="Pkinase_fungal"/>
    <property type="match status" value="1"/>
</dbReference>
<feature type="domain" description="Fungal-type protein kinase" evidence="2">
    <location>
        <begin position="185"/>
        <end position="562"/>
    </location>
</feature>
<sequence length="907" mass="104029">MEKFAGYHSPLRVQAPDTPIKPALSIATTGERTRAEHIYTAVKLEIGGYCDVSPTMPFIQSMFPVRRRHINDVCAKLVRDGVYDEVNKRWSWLPTDEKAEAKYYTPFVRVAEAIRKAFPSTKYDEISYRSMWIDRHSVAPKSTDKYAPLVRPDVLNILGMEDDAAEWDSLLDGLEGDIKLQAVVAWWLRVNVVIEIKPLEEEDILKHIHQLMGYLREILRQQLDRRFVPGLLFSRKLLAVWVADRSGVFGTQTAFDIHKEPKRFIQVILGCSILPPERLGWDTTMRLCSNPSAPEPEYVHSFYKDVAFKVFSSSIYTRHWVFEMPSNEDQNKRELFVTSRALSVAKAECMQGRATVVWAACKVEDLKTPGPHKIYVLKQCWRPARATREADMYPDREEALENHIGRVYSSEDVQVEGVEISTKSFVRCGLEHLLPPESPSLKRNGKREASQLQEAESLEAYLFIATESDQLTFQSATDKEPNWRVQTRILLEDHGWPLHQFRDLSELVLVVLHAAQALKFLHMHAKTLHRDISTGNVLICLNDSGDSRGCIVDLDYAKRTMDAKPTFLARAKARPPSNYKCFPSEFKRNTEKECTEKAVLALDSLFSLTSGNTQWLTYFKSIVDLHPQLATKDLITLEDLGFLGEEIQIPDYSKHIAQSDSRSATMPFASPEVLTGAATFIMYYPIESTPSVVIHSIIHDLESLFWCLTYICVTREGPGGKRRKELRPDYIKKYPDADSSLRRVNYHIFSCEDRIELAQNKIALFRLDEYESHVISKFHPYFERLKDMMKQWWRILSMAYRNPTFEAANDWIIQALQHTSKVLHDAAPSVTPVETREVDNFRKKALSDFFFVRSIDDDNDDRPVWDTGMEPSNSELKGNYKEAGPSTSRPSKKSRTSHGPGSARRDE</sequence>
<gene>
    <name evidence="3" type="ORF">D9615_008969</name>
</gene>
<evidence type="ECO:0000313" key="4">
    <source>
        <dbReference type="Proteomes" id="UP000565441"/>
    </source>
</evidence>
<accession>A0A8H5H0E1</accession>
<dbReference type="AlphaFoldDB" id="A0A8H5H0E1"/>
<proteinExistence type="predicted"/>
<dbReference type="OrthoDB" id="312874at2759"/>
<reference evidence="3 4" key="1">
    <citation type="journal article" date="2020" name="ISME J.">
        <title>Uncovering the hidden diversity of litter-decomposition mechanisms in mushroom-forming fungi.</title>
        <authorList>
            <person name="Floudas D."/>
            <person name="Bentzer J."/>
            <person name="Ahren D."/>
            <person name="Johansson T."/>
            <person name="Persson P."/>
            <person name="Tunlid A."/>
        </authorList>
    </citation>
    <scope>NUCLEOTIDE SEQUENCE [LARGE SCALE GENOMIC DNA]</scope>
    <source>
        <strain evidence="3 4">CBS 661.87</strain>
    </source>
</reference>
<evidence type="ECO:0000256" key="1">
    <source>
        <dbReference type="SAM" id="MobiDB-lite"/>
    </source>
</evidence>
<dbReference type="Proteomes" id="UP000565441">
    <property type="component" value="Unassembled WGS sequence"/>
</dbReference>
<dbReference type="Gene3D" id="1.10.510.10">
    <property type="entry name" value="Transferase(Phosphotransferase) domain 1"/>
    <property type="match status" value="1"/>
</dbReference>
<dbReference type="PANTHER" id="PTHR38248:SF2">
    <property type="entry name" value="FUNK1 11"/>
    <property type="match status" value="1"/>
</dbReference>
<organism evidence="3 4">
    <name type="scientific">Tricholomella constricta</name>
    <dbReference type="NCBI Taxonomy" id="117010"/>
    <lineage>
        <taxon>Eukaryota</taxon>
        <taxon>Fungi</taxon>
        <taxon>Dikarya</taxon>
        <taxon>Basidiomycota</taxon>
        <taxon>Agaricomycotina</taxon>
        <taxon>Agaricomycetes</taxon>
        <taxon>Agaricomycetidae</taxon>
        <taxon>Agaricales</taxon>
        <taxon>Tricholomatineae</taxon>
        <taxon>Lyophyllaceae</taxon>
        <taxon>Tricholomella</taxon>
    </lineage>
</organism>
<keyword evidence="4" id="KW-1185">Reference proteome</keyword>
<protein>
    <recommendedName>
        <fullName evidence="2">Fungal-type protein kinase domain-containing protein</fullName>
    </recommendedName>
</protein>
<evidence type="ECO:0000313" key="3">
    <source>
        <dbReference type="EMBL" id="KAF5374686.1"/>
    </source>
</evidence>
<feature type="region of interest" description="Disordered" evidence="1">
    <location>
        <begin position="861"/>
        <end position="907"/>
    </location>
</feature>
<dbReference type="InterPro" id="IPR040976">
    <property type="entry name" value="Pkinase_fungal"/>
</dbReference>
<dbReference type="PANTHER" id="PTHR38248">
    <property type="entry name" value="FUNK1 6"/>
    <property type="match status" value="1"/>
</dbReference>
<dbReference type="SUPFAM" id="SSF56112">
    <property type="entry name" value="Protein kinase-like (PK-like)"/>
    <property type="match status" value="1"/>
</dbReference>
<dbReference type="EMBL" id="JAACJP010000035">
    <property type="protein sequence ID" value="KAF5374686.1"/>
    <property type="molecule type" value="Genomic_DNA"/>
</dbReference>
<name>A0A8H5H0E1_9AGAR</name>
<evidence type="ECO:0000259" key="2">
    <source>
        <dbReference type="Pfam" id="PF17667"/>
    </source>
</evidence>
<dbReference type="InterPro" id="IPR011009">
    <property type="entry name" value="Kinase-like_dom_sf"/>
</dbReference>
<comment type="caution">
    <text evidence="3">The sequence shown here is derived from an EMBL/GenBank/DDBJ whole genome shotgun (WGS) entry which is preliminary data.</text>
</comment>